<name>A0A139IGV6_9PEZI</name>
<dbReference type="EMBL" id="LFZO01000099">
    <property type="protein sequence ID" value="KXT13920.1"/>
    <property type="molecule type" value="Genomic_DNA"/>
</dbReference>
<evidence type="ECO:0000313" key="1">
    <source>
        <dbReference type="EMBL" id="KXT13920.1"/>
    </source>
</evidence>
<reference evidence="1 2" key="1">
    <citation type="submission" date="2015-07" db="EMBL/GenBank/DDBJ databases">
        <title>Comparative genomics of the Sigatoka disease complex on banana suggests a link between parallel evolutionary changes in Pseudocercospora fijiensis and Pseudocercospora eumusae and increased virulence on the banana host.</title>
        <authorList>
            <person name="Chang T.-C."/>
            <person name="Salvucci A."/>
            <person name="Crous P.W."/>
            <person name="Stergiopoulos I."/>
        </authorList>
    </citation>
    <scope>NUCLEOTIDE SEQUENCE [LARGE SCALE GENOMIC DNA]</scope>
    <source>
        <strain evidence="1 2">CBS 116634</strain>
    </source>
</reference>
<sequence>MPSTITISPMASLASILAVAEDLRGIFVNLQAHTIRPNLDHHIFHRHNPSTRTTLRPLFAVVIEDRSSGRRLIKHWTAACRRRDTSRRAAAQRARGHPSRPCLLAATYTKSRVTVADFHTAPYAESKHSIFHSNVP</sequence>
<dbReference type="Proteomes" id="UP000073492">
    <property type="component" value="Unassembled WGS sequence"/>
</dbReference>
<dbReference type="AlphaFoldDB" id="A0A139IGV6"/>
<protein>
    <submittedName>
        <fullName evidence="1">Uncharacterized protein</fullName>
    </submittedName>
</protein>
<gene>
    <name evidence="1" type="ORF">AC579_2397</name>
</gene>
<proteinExistence type="predicted"/>
<accession>A0A139IGV6</accession>
<organism evidence="1 2">
    <name type="scientific">Pseudocercospora musae</name>
    <dbReference type="NCBI Taxonomy" id="113226"/>
    <lineage>
        <taxon>Eukaryota</taxon>
        <taxon>Fungi</taxon>
        <taxon>Dikarya</taxon>
        <taxon>Ascomycota</taxon>
        <taxon>Pezizomycotina</taxon>
        <taxon>Dothideomycetes</taxon>
        <taxon>Dothideomycetidae</taxon>
        <taxon>Mycosphaerellales</taxon>
        <taxon>Mycosphaerellaceae</taxon>
        <taxon>Pseudocercospora</taxon>
    </lineage>
</organism>
<keyword evidence="2" id="KW-1185">Reference proteome</keyword>
<evidence type="ECO:0000313" key="2">
    <source>
        <dbReference type="Proteomes" id="UP000073492"/>
    </source>
</evidence>
<comment type="caution">
    <text evidence="1">The sequence shown here is derived from an EMBL/GenBank/DDBJ whole genome shotgun (WGS) entry which is preliminary data.</text>
</comment>